<evidence type="ECO:0000313" key="11">
    <source>
        <dbReference type="EMBL" id="KAF7276713.1"/>
    </source>
</evidence>
<reference evidence="11" key="1">
    <citation type="submission" date="2020-08" db="EMBL/GenBank/DDBJ databases">
        <title>Genome sequencing and assembly of the red palm weevil Rhynchophorus ferrugineus.</title>
        <authorList>
            <person name="Dias G.B."/>
            <person name="Bergman C.M."/>
            <person name="Manee M."/>
        </authorList>
    </citation>
    <scope>NUCLEOTIDE SEQUENCE</scope>
    <source>
        <strain evidence="11">AA-2017</strain>
        <tissue evidence="11">Whole larva</tissue>
    </source>
</reference>
<dbReference type="GO" id="GO:0005549">
    <property type="term" value="F:odorant binding"/>
    <property type="evidence" value="ECO:0007669"/>
    <property type="project" value="InterPro"/>
</dbReference>
<gene>
    <name evidence="11" type="ORF">GWI33_009894</name>
</gene>
<feature type="transmembrane region" description="Helical" evidence="10">
    <location>
        <begin position="200"/>
        <end position="223"/>
    </location>
</feature>
<dbReference type="EMBL" id="JAACXV010005851">
    <property type="protein sequence ID" value="KAF7276713.1"/>
    <property type="molecule type" value="Genomic_DNA"/>
</dbReference>
<organism evidence="11 12">
    <name type="scientific">Rhynchophorus ferrugineus</name>
    <name type="common">Red palm weevil</name>
    <name type="synonym">Curculio ferrugineus</name>
    <dbReference type="NCBI Taxonomy" id="354439"/>
    <lineage>
        <taxon>Eukaryota</taxon>
        <taxon>Metazoa</taxon>
        <taxon>Ecdysozoa</taxon>
        <taxon>Arthropoda</taxon>
        <taxon>Hexapoda</taxon>
        <taxon>Insecta</taxon>
        <taxon>Pterygota</taxon>
        <taxon>Neoptera</taxon>
        <taxon>Endopterygota</taxon>
        <taxon>Coleoptera</taxon>
        <taxon>Polyphaga</taxon>
        <taxon>Cucujiformia</taxon>
        <taxon>Curculionidae</taxon>
        <taxon>Dryophthorinae</taxon>
        <taxon>Rhynchophorus</taxon>
    </lineage>
</organism>
<keyword evidence="4 10" id="KW-0812">Transmembrane</keyword>
<keyword evidence="6 10" id="KW-1133">Transmembrane helix</keyword>
<evidence type="ECO:0000256" key="2">
    <source>
        <dbReference type="ARBA" id="ARBA00022475"/>
    </source>
</evidence>
<keyword evidence="5" id="KW-0552">Olfaction</keyword>
<protein>
    <recommendedName>
        <fullName evidence="13">Odorant receptor</fullName>
    </recommendedName>
</protein>
<evidence type="ECO:0000256" key="8">
    <source>
        <dbReference type="ARBA" id="ARBA00023170"/>
    </source>
</evidence>
<dbReference type="GO" id="GO:0007165">
    <property type="term" value="P:signal transduction"/>
    <property type="evidence" value="ECO:0007669"/>
    <property type="project" value="UniProtKB-KW"/>
</dbReference>
<evidence type="ECO:0000256" key="4">
    <source>
        <dbReference type="ARBA" id="ARBA00022692"/>
    </source>
</evidence>
<dbReference type="GO" id="GO:0005886">
    <property type="term" value="C:plasma membrane"/>
    <property type="evidence" value="ECO:0007669"/>
    <property type="project" value="UniProtKB-SubCell"/>
</dbReference>
<comment type="subcellular location">
    <subcellularLocation>
        <location evidence="1">Cell membrane</location>
        <topology evidence="1">Multi-pass membrane protein</topology>
    </subcellularLocation>
</comment>
<dbReference type="PANTHER" id="PTHR21137">
    <property type="entry name" value="ODORANT RECEPTOR"/>
    <property type="match status" value="1"/>
</dbReference>
<dbReference type="OrthoDB" id="6675289at2759"/>
<comment type="caution">
    <text evidence="11">The sequence shown here is derived from an EMBL/GenBank/DDBJ whole genome shotgun (WGS) entry which is preliminary data.</text>
</comment>
<keyword evidence="8" id="KW-0675">Receptor</keyword>
<evidence type="ECO:0000256" key="7">
    <source>
        <dbReference type="ARBA" id="ARBA00023136"/>
    </source>
</evidence>
<evidence type="ECO:0000256" key="10">
    <source>
        <dbReference type="SAM" id="Phobius"/>
    </source>
</evidence>
<keyword evidence="3" id="KW-0716">Sensory transduction</keyword>
<evidence type="ECO:0000256" key="9">
    <source>
        <dbReference type="ARBA" id="ARBA00023224"/>
    </source>
</evidence>
<accession>A0A834IEU1</accession>
<dbReference type="Proteomes" id="UP000625711">
    <property type="component" value="Unassembled WGS sequence"/>
</dbReference>
<keyword evidence="9" id="KW-0807">Transducer</keyword>
<evidence type="ECO:0008006" key="13">
    <source>
        <dbReference type="Google" id="ProtNLM"/>
    </source>
</evidence>
<evidence type="ECO:0000256" key="6">
    <source>
        <dbReference type="ARBA" id="ARBA00022989"/>
    </source>
</evidence>
<name>A0A834IEU1_RHYFE</name>
<keyword evidence="2" id="KW-1003">Cell membrane</keyword>
<evidence type="ECO:0000256" key="1">
    <source>
        <dbReference type="ARBA" id="ARBA00004651"/>
    </source>
</evidence>
<dbReference type="PANTHER" id="PTHR21137:SF35">
    <property type="entry name" value="ODORANT RECEPTOR 19A-RELATED"/>
    <property type="match status" value="1"/>
</dbReference>
<feature type="non-terminal residue" evidence="11">
    <location>
        <position position="1"/>
    </location>
</feature>
<sequence>MYVTCTFLTTFTQGLMVYYNLDTIKELILNIRTNHLFQVKCKNHLVIAENTKKLLRCLYSIAFVLAGGTQTFWSIKPYIQGTRSLPTKAWYPFDYFKSPYFDITSIYQTITSAYMIVHTINVDVLIDDFIIIIGAQCDMLRYTLQNLNHFESIDGVLVERRAKIDCNDSGFVDVMSENMKICIETYHEIKLLSKISQDMFHLGLFIVSLGGGVILCCILFQLLY</sequence>
<proteinExistence type="predicted"/>
<dbReference type="Pfam" id="PF02949">
    <property type="entry name" value="7tm_6"/>
    <property type="match status" value="1"/>
</dbReference>
<evidence type="ECO:0000313" key="12">
    <source>
        <dbReference type="Proteomes" id="UP000625711"/>
    </source>
</evidence>
<evidence type="ECO:0000256" key="5">
    <source>
        <dbReference type="ARBA" id="ARBA00022725"/>
    </source>
</evidence>
<keyword evidence="7 10" id="KW-0472">Membrane</keyword>
<dbReference type="InterPro" id="IPR004117">
    <property type="entry name" value="7tm6_olfct_rcpt"/>
</dbReference>
<evidence type="ECO:0000256" key="3">
    <source>
        <dbReference type="ARBA" id="ARBA00022606"/>
    </source>
</evidence>
<dbReference type="GO" id="GO:0004984">
    <property type="term" value="F:olfactory receptor activity"/>
    <property type="evidence" value="ECO:0007669"/>
    <property type="project" value="InterPro"/>
</dbReference>
<dbReference type="AlphaFoldDB" id="A0A834IEU1"/>
<keyword evidence="12" id="KW-1185">Reference proteome</keyword>